<dbReference type="EMBL" id="AAZO01000675">
    <property type="status" value="NOT_ANNOTATED_CDS"/>
    <property type="molecule type" value="Genomic_DNA"/>
</dbReference>
<dbReference type="InParanoid" id="E0VBC5"/>
<dbReference type="OrthoDB" id="406368at2759"/>
<dbReference type="Proteomes" id="UP000009046">
    <property type="component" value="Unassembled WGS sequence"/>
</dbReference>
<dbReference type="CTD" id="8239078"/>
<dbReference type="EnsemblMetazoa" id="PHUM057590-RA">
    <property type="protein sequence ID" value="PHUM057590-PA"/>
    <property type="gene ID" value="PHUM057590"/>
</dbReference>
<proteinExistence type="predicted"/>
<evidence type="ECO:0000313" key="1">
    <source>
        <dbReference type="EMBL" id="EEB10681.1"/>
    </source>
</evidence>
<dbReference type="eggNOG" id="KOG1198">
    <property type="taxonomic scope" value="Eukaryota"/>
</dbReference>
<dbReference type="STRING" id="121224.E0VBC5"/>
<dbReference type="GeneID" id="8239078"/>
<sequence length="596" mass="68532">MAYDRAERKLLNINQSGGPNVSANSYNVTYGNLCTCYGANWVPFLSSSTRDTSMVENSSPAPNKYYPKYNKKIIGGTSLSNKAPRFPKSNDFYGPPSTKYDPYFLKRDLEEVKDNRRVIGYLYHCNVPFTLKGYGPTIPNLDHVGYDIDENGVSHECCYYDPDTTLGPAFYNVSYSKFCSCYKGCQWSKYSSRDQRVKEFSTPGVGTYCIASRVNSQEEKLNALRCWRKKNARSLRYLDLLERKAICDNFPAPNEYCINTIKCYKTVKKTVPKKLCVKKEKYVVPDHRTPGPNEYTDPRTALNYLIKPSCVKELNAFLTTAPRFRTYINDNPSPNAYNIPSFVDDIKKKISPYAVRKTAFDTSVPKILYYLPPDYKPYVAKKPCKCSYVPAEPEMPEPKPKPTSSFASKTKRFSSFKSDYDASCASYNVTPSLDYIKKSCPCRKVKSYKFLTTEKRFGKMTNFSVVEDKSYIKGLIYDKSHYKPWKENNTGTFTKSQRFKEKIEELPGPLNYTIHPVYGSSIYNKTYNVTLMKSNNMITSYQKYKMKLKKSTKPFLITSCNNNINNNKNNIKSKSDQSKRQSILQRIDLVFDDNQK</sequence>
<reference evidence="1" key="2">
    <citation type="submission" date="2007-04" db="EMBL/GenBank/DDBJ databases">
        <title>The genome of the human body louse.</title>
        <authorList>
            <consortium name="The Human Body Louse Genome Consortium"/>
            <person name="Kirkness E."/>
            <person name="Walenz B."/>
            <person name="Hass B."/>
            <person name="Bruggner R."/>
            <person name="Strausberg R."/>
        </authorList>
    </citation>
    <scope>NUCLEOTIDE SEQUENCE</scope>
    <source>
        <strain evidence="1">USDA</strain>
    </source>
</reference>
<dbReference type="HOGENOM" id="CLU_458070_0_0_1"/>
<organism>
    <name type="scientific">Pediculus humanus subsp. corporis</name>
    <name type="common">Body louse</name>
    <dbReference type="NCBI Taxonomy" id="121224"/>
    <lineage>
        <taxon>Eukaryota</taxon>
        <taxon>Metazoa</taxon>
        <taxon>Ecdysozoa</taxon>
        <taxon>Arthropoda</taxon>
        <taxon>Hexapoda</taxon>
        <taxon>Insecta</taxon>
        <taxon>Pterygota</taxon>
        <taxon>Neoptera</taxon>
        <taxon>Paraneoptera</taxon>
        <taxon>Psocodea</taxon>
        <taxon>Troctomorpha</taxon>
        <taxon>Phthiraptera</taxon>
        <taxon>Anoplura</taxon>
        <taxon>Pediculidae</taxon>
        <taxon>Pediculus</taxon>
    </lineage>
</organism>
<reference evidence="2" key="3">
    <citation type="submission" date="2021-02" db="UniProtKB">
        <authorList>
            <consortium name="EnsemblMetazoa"/>
        </authorList>
    </citation>
    <scope>IDENTIFICATION</scope>
    <source>
        <strain evidence="2">USDA</strain>
    </source>
</reference>
<name>E0VBC5_PEDHC</name>
<evidence type="ECO:0000313" key="2">
    <source>
        <dbReference type="EnsemblMetazoa" id="PHUM057590-PA"/>
    </source>
</evidence>
<protein>
    <submittedName>
        <fullName evidence="1 2">Uncharacterized protein</fullName>
    </submittedName>
</protein>
<keyword evidence="3" id="KW-1185">Reference proteome</keyword>
<dbReference type="KEGG" id="phu:Phum_PHUM057590"/>
<gene>
    <name evidence="2" type="primary">8239078</name>
    <name evidence="1" type="ORF">Phum_PHUM057590</name>
</gene>
<evidence type="ECO:0000313" key="3">
    <source>
        <dbReference type="Proteomes" id="UP000009046"/>
    </source>
</evidence>
<dbReference type="AlphaFoldDB" id="E0VBC5"/>
<accession>E0VBC5</accession>
<dbReference type="RefSeq" id="XP_002423419.1">
    <property type="nucleotide sequence ID" value="XM_002423374.1"/>
</dbReference>
<dbReference type="OMA" id="CKWSKWT"/>
<dbReference type="EMBL" id="DS235025">
    <property type="protein sequence ID" value="EEB10681.1"/>
    <property type="molecule type" value="Genomic_DNA"/>
</dbReference>
<reference evidence="1" key="1">
    <citation type="submission" date="2007-04" db="EMBL/GenBank/DDBJ databases">
        <title>Annotation of Pediculus humanus corporis strain USDA.</title>
        <authorList>
            <person name="Kirkness E."/>
            <person name="Hannick L."/>
            <person name="Hass B."/>
            <person name="Bruggner R."/>
            <person name="Lawson D."/>
            <person name="Bidwell S."/>
            <person name="Joardar V."/>
            <person name="Caler E."/>
            <person name="Walenz B."/>
            <person name="Inman J."/>
            <person name="Schobel S."/>
            <person name="Galinsky K."/>
            <person name="Amedeo P."/>
            <person name="Strausberg R."/>
        </authorList>
    </citation>
    <scope>NUCLEOTIDE SEQUENCE</scope>
    <source>
        <strain evidence="1">USDA</strain>
    </source>
</reference>
<dbReference type="VEuPathDB" id="VectorBase:PHUM057590"/>